<organism evidence="1 2">
    <name type="scientific">Truncatella angustata</name>
    <dbReference type="NCBI Taxonomy" id="152316"/>
    <lineage>
        <taxon>Eukaryota</taxon>
        <taxon>Fungi</taxon>
        <taxon>Dikarya</taxon>
        <taxon>Ascomycota</taxon>
        <taxon>Pezizomycotina</taxon>
        <taxon>Sordariomycetes</taxon>
        <taxon>Xylariomycetidae</taxon>
        <taxon>Amphisphaeriales</taxon>
        <taxon>Sporocadaceae</taxon>
        <taxon>Truncatella</taxon>
    </lineage>
</organism>
<proteinExistence type="predicted"/>
<evidence type="ECO:0000313" key="2">
    <source>
        <dbReference type="Proteomes" id="UP000758603"/>
    </source>
</evidence>
<dbReference type="AlphaFoldDB" id="A0A9P8ZSP7"/>
<dbReference type="OrthoDB" id="4525964at2759"/>
<protein>
    <submittedName>
        <fullName evidence="1">Uncharacterized protein</fullName>
    </submittedName>
</protein>
<evidence type="ECO:0000313" key="1">
    <source>
        <dbReference type="EMBL" id="KAH6648121.1"/>
    </source>
</evidence>
<dbReference type="EMBL" id="JAGPXC010000008">
    <property type="protein sequence ID" value="KAH6648121.1"/>
    <property type="molecule type" value="Genomic_DNA"/>
</dbReference>
<gene>
    <name evidence="1" type="ORF">BKA67DRAFT_662850</name>
</gene>
<reference evidence="1" key="1">
    <citation type="journal article" date="2021" name="Nat. Commun.">
        <title>Genetic determinants of endophytism in the Arabidopsis root mycobiome.</title>
        <authorList>
            <person name="Mesny F."/>
            <person name="Miyauchi S."/>
            <person name="Thiergart T."/>
            <person name="Pickel B."/>
            <person name="Atanasova L."/>
            <person name="Karlsson M."/>
            <person name="Huettel B."/>
            <person name="Barry K.W."/>
            <person name="Haridas S."/>
            <person name="Chen C."/>
            <person name="Bauer D."/>
            <person name="Andreopoulos W."/>
            <person name="Pangilinan J."/>
            <person name="LaButti K."/>
            <person name="Riley R."/>
            <person name="Lipzen A."/>
            <person name="Clum A."/>
            <person name="Drula E."/>
            <person name="Henrissat B."/>
            <person name="Kohler A."/>
            <person name="Grigoriev I.V."/>
            <person name="Martin F.M."/>
            <person name="Hacquard S."/>
        </authorList>
    </citation>
    <scope>NUCLEOTIDE SEQUENCE</scope>
    <source>
        <strain evidence="1">MPI-SDFR-AT-0073</strain>
    </source>
</reference>
<dbReference type="GeneID" id="70136977"/>
<name>A0A9P8ZSP7_9PEZI</name>
<sequence>MSRQMFPTVEYQTLRDFTGLPIIREACARGHEGVRVTHLPALPIGPELRKTQSDCPAFIKDELSQPLAPIATSARSLMLTLHEISHVIFNNISHALELPWEKYLSEMHEFDSQGNDELRIVHHGQDVLLKWSTLTIVISLSDPQEATISFGKALFVFSEGLTAQPSSSILEARSLPADSENSWIVYYVRPNKDVFYTQTAGALMTPLSVQDYETRKRVSQL</sequence>
<dbReference type="Proteomes" id="UP000758603">
    <property type="component" value="Unassembled WGS sequence"/>
</dbReference>
<accession>A0A9P8ZSP7</accession>
<dbReference type="RefSeq" id="XP_045954633.1">
    <property type="nucleotide sequence ID" value="XM_046108086.1"/>
</dbReference>
<keyword evidence="2" id="KW-1185">Reference proteome</keyword>
<comment type="caution">
    <text evidence="1">The sequence shown here is derived from an EMBL/GenBank/DDBJ whole genome shotgun (WGS) entry which is preliminary data.</text>
</comment>